<dbReference type="eggNOG" id="KOG2257">
    <property type="taxonomic scope" value="Eukaryota"/>
</dbReference>
<keyword evidence="2 6" id="KW-0812">Transmembrane</keyword>
<evidence type="ECO:0000259" key="7">
    <source>
        <dbReference type="Pfam" id="PF08510"/>
    </source>
</evidence>
<dbReference type="EMBL" id="CP017624">
    <property type="protein sequence ID" value="AOW27544.1"/>
    <property type="molecule type" value="Genomic_DNA"/>
</dbReference>
<dbReference type="GO" id="GO:0044182">
    <property type="term" value="P:filamentous growth of a population of unicellular organisms"/>
    <property type="evidence" value="ECO:0000315"/>
    <property type="project" value="CGD"/>
</dbReference>
<evidence type="ECO:0000256" key="5">
    <source>
        <dbReference type="SAM" id="MobiDB-lite"/>
    </source>
</evidence>
<dbReference type="GO" id="GO:0016757">
    <property type="term" value="F:glycosyltransferase activity"/>
    <property type="evidence" value="ECO:0007669"/>
    <property type="project" value="UniProtKB-KW"/>
</dbReference>
<feature type="domain" description="PIG-P" evidence="7">
    <location>
        <begin position="154"/>
        <end position="297"/>
    </location>
</feature>
<dbReference type="GO" id="GO:0030447">
    <property type="term" value="P:filamentous growth"/>
    <property type="evidence" value="ECO:0000315"/>
    <property type="project" value="CGD"/>
</dbReference>
<dbReference type="VEuPathDB" id="FungiDB:C2_05280C_A"/>
<reference evidence="9 10" key="1">
    <citation type="journal article" date="2004" name="Proc. Natl. Acad. Sci. U.S.A.">
        <title>The diploid genome sequence of Candida albicans.</title>
        <authorList>
            <person name="Jones T."/>
            <person name="Federspiel N.A."/>
            <person name="Chibana H."/>
            <person name="Dungan J."/>
            <person name="Kalman S."/>
            <person name="Magee B.B."/>
            <person name="Newport G."/>
            <person name="Thorstenson Y.R."/>
            <person name="Agabian N."/>
            <person name="Magee P.T."/>
            <person name="Davis R.W."/>
            <person name="Scherer S."/>
        </authorList>
    </citation>
    <scope>NUCLEOTIDE SEQUENCE [LARGE SCALE GENOMIC DNA]</scope>
    <source>
        <strain evidence="10">SC5314 / ATCC MYA-2876</strain>
    </source>
</reference>
<dbReference type="InterPro" id="IPR013717">
    <property type="entry name" value="PIG-P"/>
</dbReference>
<feature type="transmembrane region" description="Helical" evidence="6">
    <location>
        <begin position="159"/>
        <end position="178"/>
    </location>
</feature>
<dbReference type="OrthoDB" id="690928at2759"/>
<dbReference type="GO" id="GO:0005783">
    <property type="term" value="C:endoplasmic reticulum"/>
    <property type="evidence" value="ECO:0000318"/>
    <property type="project" value="GO_Central"/>
</dbReference>
<keyword evidence="9" id="KW-0328">Glycosyltransferase</keyword>
<evidence type="ECO:0000256" key="2">
    <source>
        <dbReference type="ARBA" id="ARBA00022692"/>
    </source>
</evidence>
<evidence type="ECO:0000256" key="6">
    <source>
        <dbReference type="SAM" id="Phobius"/>
    </source>
</evidence>
<protein>
    <submittedName>
        <fullName evidence="9">Phosphatidylinositol N-acetylglucosaminyltransferase</fullName>
    </submittedName>
</protein>
<comment type="subcellular location">
    <subcellularLocation>
        <location evidence="1">Membrane</location>
        <topology evidence="1">Multi-pass membrane protein</topology>
    </subcellularLocation>
</comment>
<dbReference type="STRING" id="237561.A0A1D8PHD4"/>
<feature type="compositionally biased region" description="Low complexity" evidence="5">
    <location>
        <begin position="116"/>
        <end position="126"/>
    </location>
</feature>
<evidence type="ECO:0000256" key="1">
    <source>
        <dbReference type="ARBA" id="ARBA00004141"/>
    </source>
</evidence>
<keyword evidence="9" id="KW-0808">Transferase</keyword>
<evidence type="ECO:0000313" key="10">
    <source>
        <dbReference type="Proteomes" id="UP000000559"/>
    </source>
</evidence>
<dbReference type="KEGG" id="cal:CAALFM_C205280CA"/>
<dbReference type="AlphaFoldDB" id="A0A1D8PHD4"/>
<evidence type="ECO:0000256" key="3">
    <source>
        <dbReference type="ARBA" id="ARBA00022989"/>
    </source>
</evidence>
<feature type="transmembrane region" description="Helical" evidence="6">
    <location>
        <begin position="198"/>
        <end position="218"/>
    </location>
</feature>
<sequence length="298" mass="34201">MIFHFNQKEKADSSKCKTIHVRKSIENWAIILLYILFVWYRKSELHYDHIIHTNFWGVEKNKPPFLFQTKNSIPQLLQFSIPTQPTAITQTMSYHLNILSVLSRSPSPSPQPQPQPSQQQLSSSSSHPDPAPEDDKLARESDVTVSNITSSSEAEYRGFSIHIISTIGLIIWIIWTLLPDSLLHKLSIDYYPNKYWSIAIPSYSLMLMLFAYWVFALYNTEVLTLPLNDIHCIIDENSVFPGEKKVSQVEKQEEEEGEEEDMGGGDDSIMENSIEFIHKAPSGVWDLPITLVNDVLYE</sequence>
<dbReference type="GO" id="GO:0006506">
    <property type="term" value="P:GPI anchor biosynthetic process"/>
    <property type="evidence" value="ECO:0000315"/>
    <property type="project" value="CGD"/>
</dbReference>
<accession>A0A1D8PHD4</accession>
<feature type="compositionally biased region" description="Basic and acidic residues" evidence="5">
    <location>
        <begin position="133"/>
        <end position="142"/>
    </location>
</feature>
<dbReference type="GO" id="GO:1900429">
    <property type="term" value="P:negative regulation of filamentous growth of a population of unicellular organisms"/>
    <property type="evidence" value="ECO:0000315"/>
    <property type="project" value="CGD"/>
</dbReference>
<dbReference type="RefSeq" id="XP_714916.1">
    <property type="nucleotide sequence ID" value="XM_709823.1"/>
</dbReference>
<dbReference type="BRENDA" id="2.4.1.198">
    <property type="organism ID" value="1096"/>
</dbReference>
<reference evidence="9 10" key="3">
    <citation type="journal article" date="2013" name="Genome Biol.">
        <title>Assembly of a phased diploid Candida albicans genome facilitates allele-specific measurements and provides a simple model for repeat and indel structure.</title>
        <authorList>
            <person name="Muzzey D."/>
            <person name="Schwartz K."/>
            <person name="Weissman J.S."/>
            <person name="Sherlock G."/>
        </authorList>
    </citation>
    <scope>NUCLEOTIDE SEQUENCE [LARGE SCALE GENOMIC DNA]</scope>
    <source>
        <strain evidence="10">SC5314 / ATCC MYA-2876</strain>
    </source>
</reference>
<feature type="region of interest" description="Disordered" evidence="5">
    <location>
        <begin position="244"/>
        <end position="266"/>
    </location>
</feature>
<dbReference type="CGD" id="CAL0000176510">
    <property type="gene designation" value="GPI19"/>
</dbReference>
<name>A0A1D8PHD4_CANAL</name>
<evidence type="ECO:0000256" key="4">
    <source>
        <dbReference type="ARBA" id="ARBA00023136"/>
    </source>
</evidence>
<dbReference type="Pfam" id="PF08510">
    <property type="entry name" value="PIG-P"/>
    <property type="match status" value="1"/>
</dbReference>
<gene>
    <name evidence="8 9" type="primary">GPI19</name>
    <name evidence="9" type="ordered locus">CAALFM_C205280CA</name>
    <name evidence="8" type="ordered locus">orf19.11041</name>
</gene>
<reference evidence="9 10" key="2">
    <citation type="journal article" date="2007" name="Genome Biol.">
        <title>Assembly of the Candida albicans genome into sixteen supercontigs aligned on the eight chromosomes.</title>
        <authorList>
            <person name="van het Hoog M."/>
            <person name="Rast T.J."/>
            <person name="Martchenko M."/>
            <person name="Grindle S."/>
            <person name="Dignard D."/>
            <person name="Hogues H."/>
            <person name="Cuomo C."/>
            <person name="Berriman M."/>
            <person name="Scherer S."/>
            <person name="Magee B.B."/>
            <person name="Whiteway M."/>
            <person name="Chibana H."/>
            <person name="Nantel A."/>
            <person name="Magee P.T."/>
        </authorList>
    </citation>
    <scope>GENOME REANNOTATION</scope>
    <source>
        <strain evidence="10">SC5314 / ATCC MYA-2876</strain>
    </source>
</reference>
<feature type="region of interest" description="Disordered" evidence="5">
    <location>
        <begin position="104"/>
        <end position="145"/>
    </location>
</feature>
<dbReference type="PANTHER" id="PTHR46346:SF1">
    <property type="entry name" value="PHOSPHATIDYLINOSITOL N-ACETYLGLUCOSAMINYLTRANSFERASE SUBUNIT P"/>
    <property type="match status" value="1"/>
</dbReference>
<keyword evidence="3 6" id="KW-1133">Transmembrane helix</keyword>
<dbReference type="PANTHER" id="PTHR46346">
    <property type="entry name" value="PHOSPHATIDYLINOSITOL N-ACETYLGLUCOSAMINYLTRANSFERASE SUBUNIT P"/>
    <property type="match status" value="1"/>
</dbReference>
<feature type="compositionally biased region" description="Acidic residues" evidence="5">
    <location>
        <begin position="252"/>
        <end position="264"/>
    </location>
</feature>
<organism evidence="9 10">
    <name type="scientific">Candida albicans (strain SC5314 / ATCC MYA-2876)</name>
    <name type="common">Yeast</name>
    <dbReference type="NCBI Taxonomy" id="237561"/>
    <lineage>
        <taxon>Eukaryota</taxon>
        <taxon>Fungi</taxon>
        <taxon>Dikarya</taxon>
        <taxon>Ascomycota</taxon>
        <taxon>Saccharomycotina</taxon>
        <taxon>Pichiomycetes</taxon>
        <taxon>Debaryomycetaceae</taxon>
        <taxon>Candida/Lodderomyces clade</taxon>
        <taxon>Candida</taxon>
    </lineage>
</organism>
<keyword evidence="10" id="KW-1185">Reference proteome</keyword>
<dbReference type="InParanoid" id="A0A1D8PHD4"/>
<evidence type="ECO:0000313" key="8">
    <source>
        <dbReference type="CGD" id="CAL0000176510"/>
    </source>
</evidence>
<proteinExistence type="predicted"/>
<keyword evidence="4 6" id="KW-0472">Membrane</keyword>
<dbReference type="Proteomes" id="UP000000559">
    <property type="component" value="Chromosome 2"/>
</dbReference>
<dbReference type="GO" id="GO:0016020">
    <property type="term" value="C:membrane"/>
    <property type="evidence" value="ECO:0000314"/>
    <property type="project" value="CGD"/>
</dbReference>
<evidence type="ECO:0000313" key="9">
    <source>
        <dbReference type="EMBL" id="AOW27544.1"/>
    </source>
</evidence>
<dbReference type="GeneID" id="3643471"/>
<dbReference type="InterPro" id="IPR052263">
    <property type="entry name" value="GPI_Anchor_Biosynth"/>
</dbReference>